<accession>A0ACB7WY62</accession>
<comment type="caution">
    <text evidence="1">The sequence shown here is derived from an EMBL/GenBank/DDBJ whole genome shotgun (WGS) entry which is preliminary data.</text>
</comment>
<evidence type="ECO:0000313" key="1">
    <source>
        <dbReference type="EMBL" id="KAH7833321.1"/>
    </source>
</evidence>
<evidence type="ECO:0000313" key="2">
    <source>
        <dbReference type="Proteomes" id="UP000828048"/>
    </source>
</evidence>
<reference evidence="1 2" key="1">
    <citation type="journal article" date="2021" name="Hortic Res">
        <title>High-quality reference genome and annotation aids understanding of berry development for evergreen blueberry (Vaccinium darrowii).</title>
        <authorList>
            <person name="Yu J."/>
            <person name="Hulse-Kemp A.M."/>
            <person name="Babiker E."/>
            <person name="Staton M."/>
        </authorList>
    </citation>
    <scope>NUCLEOTIDE SEQUENCE [LARGE SCALE GENOMIC DNA]</scope>
    <source>
        <strain evidence="2">cv. NJ 8807/NJ 8810</strain>
        <tissue evidence="1">Young leaf</tissue>
    </source>
</reference>
<gene>
    <name evidence="1" type="ORF">Vadar_005136</name>
</gene>
<keyword evidence="2" id="KW-1185">Reference proteome</keyword>
<organism evidence="1 2">
    <name type="scientific">Vaccinium darrowii</name>
    <dbReference type="NCBI Taxonomy" id="229202"/>
    <lineage>
        <taxon>Eukaryota</taxon>
        <taxon>Viridiplantae</taxon>
        <taxon>Streptophyta</taxon>
        <taxon>Embryophyta</taxon>
        <taxon>Tracheophyta</taxon>
        <taxon>Spermatophyta</taxon>
        <taxon>Magnoliopsida</taxon>
        <taxon>eudicotyledons</taxon>
        <taxon>Gunneridae</taxon>
        <taxon>Pentapetalae</taxon>
        <taxon>asterids</taxon>
        <taxon>Ericales</taxon>
        <taxon>Ericaceae</taxon>
        <taxon>Vaccinioideae</taxon>
        <taxon>Vaccinieae</taxon>
        <taxon>Vaccinium</taxon>
    </lineage>
</organism>
<proteinExistence type="predicted"/>
<dbReference type="Proteomes" id="UP000828048">
    <property type="component" value="Chromosome 2"/>
</dbReference>
<sequence>MSRNASRLIRSVAVHAHGSPRYFSTATVRTIATESASARILNGPGGVFHVVNPGKVSERAAATWIRLPVMGARSASTGALDAKDQKKVETGSAGGVVASGGCSDDKAIVSYWGISPGKVTKEDGSDWRWNSFRVRYISMSNINKLCSELFDAQASSYVD</sequence>
<protein>
    <submittedName>
        <fullName evidence="1">Uncharacterized protein</fullName>
    </submittedName>
</protein>
<dbReference type="EMBL" id="CM037152">
    <property type="protein sequence ID" value="KAH7833321.1"/>
    <property type="molecule type" value="Genomic_DNA"/>
</dbReference>
<name>A0ACB7WY62_9ERIC</name>